<dbReference type="InterPro" id="IPR006626">
    <property type="entry name" value="PbH1"/>
</dbReference>
<evidence type="ECO:0000313" key="5">
    <source>
        <dbReference type="Proteomes" id="UP000182229"/>
    </source>
</evidence>
<keyword evidence="2" id="KW-0732">Signal</keyword>
<dbReference type="EMBL" id="MPIN01000002">
    <property type="protein sequence ID" value="OJH41112.1"/>
    <property type="molecule type" value="Genomic_DNA"/>
</dbReference>
<dbReference type="STRING" id="83449.BON30_09450"/>
<comment type="caution">
    <text evidence="4">The sequence shown here is derived from an EMBL/GenBank/DDBJ whole genome shotgun (WGS) entry which is preliminary data.</text>
</comment>
<dbReference type="InterPro" id="IPR011050">
    <property type="entry name" value="Pectin_lyase_fold/virulence"/>
</dbReference>
<dbReference type="SUPFAM" id="SSF49785">
    <property type="entry name" value="Galactose-binding domain-like"/>
    <property type="match status" value="1"/>
</dbReference>
<dbReference type="InterPro" id="IPR000421">
    <property type="entry name" value="FA58C"/>
</dbReference>
<dbReference type="GO" id="GO:0016829">
    <property type="term" value="F:lyase activity"/>
    <property type="evidence" value="ECO:0007669"/>
    <property type="project" value="UniProtKB-KW"/>
</dbReference>
<dbReference type="CDD" id="cd14251">
    <property type="entry name" value="PL-6"/>
    <property type="match status" value="1"/>
</dbReference>
<dbReference type="InterPro" id="IPR008979">
    <property type="entry name" value="Galactose-bd-like_sf"/>
</dbReference>
<reference evidence="4 5" key="2">
    <citation type="submission" date="2016-12" db="EMBL/GenBank/DDBJ databases">
        <title>Draft Genome Sequence of Cystobacter ferrugineus Strain Cbfe23.</title>
        <authorList>
            <person name="Akbar S."/>
            <person name="Dowd S.E."/>
            <person name="Stevens D.C."/>
        </authorList>
    </citation>
    <scope>NUCLEOTIDE SEQUENCE [LARGE SCALE GENOMIC DNA]</scope>
    <source>
        <strain evidence="4 5">Cbfe23</strain>
    </source>
</reference>
<sequence length="620" mass="65766">MHMARRQLVIGSSLLLGLAPFPGFAADERFSIPPTSVTASSDDGNIPAHTVDGDLTTRWSAEGDGQWLQLDLGTPKKVAFVKIAFLNGASRTFTFDIQTSTDGTTFSTVRSKATSSLTGSLQTFDFPDVGSARYVRLVGYGNTSNAWNSYLEVEVHGSAAEAPSGNIVNVSTAAQLTTALASATAGTTIVLADGTYTNSGAFVLKGKNATASSPITLKAANRGKAIISGGASLQVRNSSHVVISGLKFTNTGNSAIVLDGSNNIRVTRNTFALIEDGTQIKWLLLKGSGSHHNRIDHNDFGGKSNLDPVIALDGNYSTQMTQYDVIEYNYFHDVGPRLANGLETIRLGLSAVSLLDAYATVQYNLFENCDGDPEFISIKSGHNTIRYNTIITSQGQLTARHGNNNSIYGNFILGDGSKSGVGGIRLYGTDHKVYNNYLAKLTDDALLLDGGDFDGGPTSSNHAASDLSKHWRVYRAEVVNNTVVDSTAGLLIGRKYTYAPVDSKVANNLIRNTTGTLYNEFKTSNTLFQGNIGYGSALSNKSRTSSEIRNVNPSLTAVNGLQKLSSTSQAINAATGAYTYVAEDMDGQLRAANDVGADEYSTDPIDHAPLSSADVGPNAP</sequence>
<feature type="chain" id="PRO_5013267806" evidence="2">
    <location>
        <begin position="26"/>
        <end position="620"/>
    </location>
</feature>
<proteinExistence type="predicted"/>
<feature type="signal peptide" evidence="2">
    <location>
        <begin position="1"/>
        <end position="25"/>
    </location>
</feature>
<accession>A0A1L9BFQ7</accession>
<evidence type="ECO:0000256" key="1">
    <source>
        <dbReference type="SAM" id="MobiDB-lite"/>
    </source>
</evidence>
<dbReference type="Pfam" id="PF14592">
    <property type="entry name" value="Chondroitinas_B"/>
    <property type="match status" value="1"/>
</dbReference>
<feature type="domain" description="F5/8 type C" evidence="3">
    <location>
        <begin position="11"/>
        <end position="158"/>
    </location>
</feature>
<dbReference type="InterPro" id="IPR039513">
    <property type="entry name" value="PL-6"/>
</dbReference>
<dbReference type="PROSITE" id="PS50022">
    <property type="entry name" value="FA58C_3"/>
    <property type="match status" value="1"/>
</dbReference>
<evidence type="ECO:0000259" key="3">
    <source>
        <dbReference type="PROSITE" id="PS50022"/>
    </source>
</evidence>
<feature type="region of interest" description="Disordered" evidence="1">
    <location>
        <begin position="598"/>
        <end position="620"/>
    </location>
</feature>
<dbReference type="InterPro" id="IPR012334">
    <property type="entry name" value="Pectin_lyas_fold"/>
</dbReference>
<evidence type="ECO:0000313" key="4">
    <source>
        <dbReference type="EMBL" id="OJH41112.1"/>
    </source>
</evidence>
<gene>
    <name evidence="4" type="ORF">BON30_09450</name>
</gene>
<dbReference type="Pfam" id="PF00754">
    <property type="entry name" value="F5_F8_type_C"/>
    <property type="match status" value="1"/>
</dbReference>
<keyword evidence="5" id="KW-1185">Reference proteome</keyword>
<dbReference type="AlphaFoldDB" id="A0A1L9BFQ7"/>
<dbReference type="Proteomes" id="UP000182229">
    <property type="component" value="Unassembled WGS sequence"/>
</dbReference>
<dbReference type="SUPFAM" id="SSF51126">
    <property type="entry name" value="Pectin lyase-like"/>
    <property type="match status" value="1"/>
</dbReference>
<reference evidence="5" key="1">
    <citation type="submission" date="2016-11" db="EMBL/GenBank/DDBJ databases">
        <authorList>
            <person name="Shukria A."/>
            <person name="Stevens D.C."/>
        </authorList>
    </citation>
    <scope>NUCLEOTIDE SEQUENCE [LARGE SCALE GENOMIC DNA]</scope>
    <source>
        <strain evidence="5">Cbfe23</strain>
    </source>
</reference>
<name>A0A1L9BFQ7_9BACT</name>
<organism evidence="4 5">
    <name type="scientific">Cystobacter ferrugineus</name>
    <dbReference type="NCBI Taxonomy" id="83449"/>
    <lineage>
        <taxon>Bacteria</taxon>
        <taxon>Pseudomonadati</taxon>
        <taxon>Myxococcota</taxon>
        <taxon>Myxococcia</taxon>
        <taxon>Myxococcales</taxon>
        <taxon>Cystobacterineae</taxon>
        <taxon>Archangiaceae</taxon>
        <taxon>Cystobacter</taxon>
    </lineage>
</organism>
<dbReference type="Gene3D" id="2.60.120.260">
    <property type="entry name" value="Galactose-binding domain-like"/>
    <property type="match status" value="1"/>
</dbReference>
<dbReference type="Gene3D" id="2.160.20.10">
    <property type="entry name" value="Single-stranded right-handed beta-helix, Pectin lyase-like"/>
    <property type="match status" value="1"/>
</dbReference>
<protein>
    <submittedName>
        <fullName evidence="4">Lyase</fullName>
    </submittedName>
</protein>
<evidence type="ECO:0000256" key="2">
    <source>
        <dbReference type="SAM" id="SignalP"/>
    </source>
</evidence>
<dbReference type="SMART" id="SM00710">
    <property type="entry name" value="PbH1"/>
    <property type="match status" value="3"/>
</dbReference>
<keyword evidence="4" id="KW-0456">Lyase</keyword>